<dbReference type="EMBL" id="JH659400">
    <property type="protein sequence ID" value="EXK25472.1"/>
    <property type="molecule type" value="Genomic_DNA"/>
</dbReference>
<dbReference type="AlphaFoldDB" id="W9ZA25"/>
<dbReference type="HOGENOM" id="CLU_1786931_0_0_1"/>
<organism evidence="2">
    <name type="scientific">Fusarium oxysporum f. sp. melonis 26406</name>
    <dbReference type="NCBI Taxonomy" id="1089452"/>
    <lineage>
        <taxon>Eukaryota</taxon>
        <taxon>Fungi</taxon>
        <taxon>Dikarya</taxon>
        <taxon>Ascomycota</taxon>
        <taxon>Pezizomycotina</taxon>
        <taxon>Sordariomycetes</taxon>
        <taxon>Hypocreomycetidae</taxon>
        <taxon>Hypocreales</taxon>
        <taxon>Nectriaceae</taxon>
        <taxon>Fusarium</taxon>
        <taxon>Fusarium oxysporum species complex</taxon>
    </lineage>
</organism>
<gene>
    <name evidence="2" type="ORF">FOMG_17879</name>
</gene>
<keyword evidence="1" id="KW-0732">Signal</keyword>
<accession>W9ZA25</accession>
<dbReference type="VEuPathDB" id="FungiDB:FOMG_17879"/>
<evidence type="ECO:0000313" key="2">
    <source>
        <dbReference type="EMBL" id="EXK25472.1"/>
    </source>
</evidence>
<sequence>MQPSTLCCGLALLQGALASPIAEPAAEVEAKILTLVARISSSKYAFVKLTSMPLLLIALQSTKKEGFDPLVDDKSLFDANVAGFDEVRKVIRRQMLRFVKKSMLLTQTPNLPISMIPVKVCAGRRSARNSTLSGHYLFNGQQQAS</sequence>
<name>W9ZA25_FUSOX</name>
<dbReference type="Proteomes" id="UP000030703">
    <property type="component" value="Unassembled WGS sequence"/>
</dbReference>
<reference evidence="2" key="1">
    <citation type="submission" date="2012-04" db="EMBL/GenBank/DDBJ databases">
        <title>The Genome Sequence of Fusarium oxysporum melonis.</title>
        <authorList>
            <consortium name="The Broad Institute Genome Sequencing Platform"/>
            <person name="Ma L.-J."/>
            <person name="Gale L.R."/>
            <person name="Schwartz D.C."/>
            <person name="Zhou S."/>
            <person name="Corby-Kistler H."/>
            <person name="Young S.K."/>
            <person name="Zeng Q."/>
            <person name="Gargeya S."/>
            <person name="Fitzgerald M."/>
            <person name="Haas B."/>
            <person name="Abouelleil A."/>
            <person name="Alvarado L."/>
            <person name="Arachchi H.M."/>
            <person name="Berlin A."/>
            <person name="Brown A."/>
            <person name="Chapman S.B."/>
            <person name="Chen Z."/>
            <person name="Dunbar C."/>
            <person name="Freedman E."/>
            <person name="Gearin G."/>
            <person name="Goldberg J."/>
            <person name="Griggs A."/>
            <person name="Gujja S."/>
            <person name="Heiman D."/>
            <person name="Howarth C."/>
            <person name="Larson L."/>
            <person name="Lui A."/>
            <person name="MacDonald P.J.P."/>
            <person name="Montmayeur A."/>
            <person name="Murphy C."/>
            <person name="Neiman D."/>
            <person name="Pearson M."/>
            <person name="Priest M."/>
            <person name="Roberts A."/>
            <person name="Saif S."/>
            <person name="Shea T."/>
            <person name="Shenoy N."/>
            <person name="Sisk P."/>
            <person name="Stolte C."/>
            <person name="Sykes S."/>
            <person name="Wortman J."/>
            <person name="Nusbaum C."/>
            <person name="Birren B."/>
        </authorList>
    </citation>
    <scope>NUCLEOTIDE SEQUENCE</scope>
    <source>
        <strain evidence="2">26406</strain>
    </source>
</reference>
<protein>
    <submittedName>
        <fullName evidence="2">Uncharacterized protein</fullName>
    </submittedName>
</protein>
<feature type="chain" id="PRO_5004933484" evidence="1">
    <location>
        <begin position="19"/>
        <end position="145"/>
    </location>
</feature>
<proteinExistence type="predicted"/>
<feature type="signal peptide" evidence="1">
    <location>
        <begin position="1"/>
        <end position="18"/>
    </location>
</feature>
<reference evidence="2" key="2">
    <citation type="submission" date="2012-05" db="EMBL/GenBank/DDBJ databases">
        <title>Annotation of the Genome Sequence of Fusarium oxysporum f. sp. melonis 26406.</title>
        <authorList>
            <consortium name="The Broad Institute Genomics Platform"/>
            <person name="Ma L.-J."/>
            <person name="Corby-Kistler H."/>
            <person name="Broz K."/>
            <person name="Gale L.R."/>
            <person name="Jonkers W."/>
            <person name="O'Donnell K."/>
            <person name="Ploetz R."/>
            <person name="Steinberg C."/>
            <person name="Schwartz D.C."/>
            <person name="VanEtten H."/>
            <person name="Zhou S."/>
            <person name="Young S.K."/>
            <person name="Zeng Q."/>
            <person name="Gargeya S."/>
            <person name="Fitzgerald M."/>
            <person name="Abouelleil A."/>
            <person name="Alvarado L."/>
            <person name="Chapman S.B."/>
            <person name="Gainer-Dewar J."/>
            <person name="Goldberg J."/>
            <person name="Griggs A."/>
            <person name="Gujja S."/>
            <person name="Hansen M."/>
            <person name="Howarth C."/>
            <person name="Imamovic A."/>
            <person name="Ireland A."/>
            <person name="Larimer J."/>
            <person name="McCowan C."/>
            <person name="Murphy C."/>
            <person name="Pearson M."/>
            <person name="Poon T.W."/>
            <person name="Priest M."/>
            <person name="Roberts A."/>
            <person name="Saif S."/>
            <person name="Shea T."/>
            <person name="Sykes S."/>
            <person name="Wortman J."/>
            <person name="Nusbaum C."/>
            <person name="Birren B."/>
        </authorList>
    </citation>
    <scope>NUCLEOTIDE SEQUENCE</scope>
    <source>
        <strain evidence="2">26406</strain>
    </source>
</reference>
<evidence type="ECO:0000256" key="1">
    <source>
        <dbReference type="SAM" id="SignalP"/>
    </source>
</evidence>